<sequence length="134" mass="13987">MSTIRSIIAAPPSRRVYDRLMFARRTRRLIATAALAVALTGGALAGCSGEGATSTCSTTGCTITFERNVTNAKISILGVEVQLVSANQDSVTLKVAGQEVTVQRGDGVNVGDFTVKVTEITDSQVVVQVDRGGN</sequence>
<evidence type="ECO:0008006" key="4">
    <source>
        <dbReference type="Google" id="ProtNLM"/>
    </source>
</evidence>
<evidence type="ECO:0000256" key="1">
    <source>
        <dbReference type="SAM" id="SignalP"/>
    </source>
</evidence>
<reference evidence="2 3" key="1">
    <citation type="submission" date="2021-01" db="EMBL/GenBank/DDBJ databases">
        <title>Whole genome shotgun sequence of Catellatospora coxensis NBRC 107359.</title>
        <authorList>
            <person name="Komaki H."/>
            <person name="Tamura T."/>
        </authorList>
    </citation>
    <scope>NUCLEOTIDE SEQUENCE [LARGE SCALE GENOMIC DNA]</scope>
    <source>
        <strain evidence="2 3">NBRC 107359</strain>
    </source>
</reference>
<organism evidence="2 3">
    <name type="scientific">Catellatospora coxensis</name>
    <dbReference type="NCBI Taxonomy" id="310354"/>
    <lineage>
        <taxon>Bacteria</taxon>
        <taxon>Bacillati</taxon>
        <taxon>Actinomycetota</taxon>
        <taxon>Actinomycetes</taxon>
        <taxon>Micromonosporales</taxon>
        <taxon>Micromonosporaceae</taxon>
        <taxon>Catellatospora</taxon>
    </lineage>
</organism>
<gene>
    <name evidence="2" type="ORF">Cco03nite_73970</name>
</gene>
<dbReference type="Proteomes" id="UP000630887">
    <property type="component" value="Unassembled WGS sequence"/>
</dbReference>
<dbReference type="EMBL" id="BONI01000098">
    <property type="protein sequence ID" value="GIG10697.1"/>
    <property type="molecule type" value="Genomic_DNA"/>
</dbReference>
<evidence type="ECO:0000313" key="3">
    <source>
        <dbReference type="Proteomes" id="UP000630887"/>
    </source>
</evidence>
<keyword evidence="1" id="KW-0732">Signal</keyword>
<protein>
    <recommendedName>
        <fullName evidence="4">DUF3060 family protein</fullName>
    </recommendedName>
</protein>
<dbReference type="AlphaFoldDB" id="A0A8J3PBA6"/>
<evidence type="ECO:0000313" key="2">
    <source>
        <dbReference type="EMBL" id="GIG10697.1"/>
    </source>
</evidence>
<comment type="caution">
    <text evidence="2">The sequence shown here is derived from an EMBL/GenBank/DDBJ whole genome shotgun (WGS) entry which is preliminary data.</text>
</comment>
<feature type="signal peptide" evidence="1">
    <location>
        <begin position="1"/>
        <end position="45"/>
    </location>
</feature>
<name>A0A8J3PBA6_9ACTN</name>
<feature type="chain" id="PRO_5038337519" description="DUF3060 family protein" evidence="1">
    <location>
        <begin position="46"/>
        <end position="134"/>
    </location>
</feature>
<keyword evidence="3" id="KW-1185">Reference proteome</keyword>
<proteinExistence type="predicted"/>
<accession>A0A8J3PBA6</accession>